<evidence type="ECO:0000313" key="2">
    <source>
        <dbReference type="Proteomes" id="UP000789920"/>
    </source>
</evidence>
<reference evidence="1" key="1">
    <citation type="submission" date="2021-06" db="EMBL/GenBank/DDBJ databases">
        <authorList>
            <person name="Kallberg Y."/>
            <person name="Tangrot J."/>
            <person name="Rosling A."/>
        </authorList>
    </citation>
    <scope>NUCLEOTIDE SEQUENCE</scope>
    <source>
        <strain evidence="1">MA461A</strain>
    </source>
</reference>
<keyword evidence="2" id="KW-1185">Reference proteome</keyword>
<organism evidence="1 2">
    <name type="scientific">Racocetra persica</name>
    <dbReference type="NCBI Taxonomy" id="160502"/>
    <lineage>
        <taxon>Eukaryota</taxon>
        <taxon>Fungi</taxon>
        <taxon>Fungi incertae sedis</taxon>
        <taxon>Mucoromycota</taxon>
        <taxon>Glomeromycotina</taxon>
        <taxon>Glomeromycetes</taxon>
        <taxon>Diversisporales</taxon>
        <taxon>Gigasporaceae</taxon>
        <taxon>Racocetra</taxon>
    </lineage>
</organism>
<protein>
    <submittedName>
        <fullName evidence="1">5728_t:CDS:1</fullName>
    </submittedName>
</protein>
<dbReference type="Proteomes" id="UP000789920">
    <property type="component" value="Unassembled WGS sequence"/>
</dbReference>
<name>A0ACA9SDI3_9GLOM</name>
<sequence>LNDNQQQPTSSPSSPNANYNDNEIPQELPQEFESIGQAIIPMAVVPEIINIIPEVHIIDENSISFSDSFNGNQYYYSSEQHPYGEQPPYL</sequence>
<comment type="caution">
    <text evidence="1">The sequence shown here is derived from an EMBL/GenBank/DDBJ whole genome shotgun (WGS) entry which is preliminary data.</text>
</comment>
<dbReference type="EMBL" id="CAJVQC010114066">
    <property type="protein sequence ID" value="CAG8836230.1"/>
    <property type="molecule type" value="Genomic_DNA"/>
</dbReference>
<proteinExistence type="predicted"/>
<accession>A0ACA9SDI3</accession>
<evidence type="ECO:0000313" key="1">
    <source>
        <dbReference type="EMBL" id="CAG8836230.1"/>
    </source>
</evidence>
<gene>
    <name evidence="1" type="ORF">RPERSI_LOCUS29856</name>
</gene>
<feature type="non-terminal residue" evidence="1">
    <location>
        <position position="1"/>
    </location>
</feature>